<sequence length="40" mass="4448">MSYEKPEIKKVEADVSVRNMADDKGECHGGHCVRCIHAFG</sequence>
<reference evidence="1 2" key="1">
    <citation type="submission" date="2024-03" db="EMBL/GenBank/DDBJ databases">
        <title>Human intestinal bacterial collection.</title>
        <authorList>
            <person name="Pauvert C."/>
            <person name="Hitch T.C.A."/>
            <person name="Clavel T."/>
        </authorList>
    </citation>
    <scope>NUCLEOTIDE SEQUENCE [LARGE SCALE GENOMIC DNA]</scope>
    <source>
        <strain evidence="1 2">CLA-AA-H192</strain>
    </source>
</reference>
<proteinExistence type="predicted"/>
<evidence type="ECO:0000313" key="1">
    <source>
        <dbReference type="EMBL" id="MEQ2512066.1"/>
    </source>
</evidence>
<name>A0ABV1G9F9_9FIRM</name>
<gene>
    <name evidence="1" type="ORF">WMO66_12565</name>
</gene>
<protein>
    <submittedName>
        <fullName evidence="1">Uncharacterized protein</fullName>
    </submittedName>
</protein>
<dbReference type="RefSeq" id="WP_349136769.1">
    <property type="nucleotide sequence ID" value="NZ_JBBMFF010000257.1"/>
</dbReference>
<comment type="caution">
    <text evidence="1">The sequence shown here is derived from an EMBL/GenBank/DDBJ whole genome shotgun (WGS) entry which is preliminary data.</text>
</comment>
<organism evidence="1 2">
    <name type="scientific">Faecousia intestinalis</name>
    <dbReference type="NCBI Taxonomy" id="3133167"/>
    <lineage>
        <taxon>Bacteria</taxon>
        <taxon>Bacillati</taxon>
        <taxon>Bacillota</taxon>
        <taxon>Clostridia</taxon>
        <taxon>Eubacteriales</taxon>
        <taxon>Oscillospiraceae</taxon>
        <taxon>Faecousia</taxon>
    </lineage>
</organism>
<accession>A0ABV1G9F9</accession>
<dbReference type="Proteomes" id="UP001491552">
    <property type="component" value="Unassembled WGS sequence"/>
</dbReference>
<keyword evidence="2" id="KW-1185">Reference proteome</keyword>
<dbReference type="EMBL" id="JBBMFF010000257">
    <property type="protein sequence ID" value="MEQ2512066.1"/>
    <property type="molecule type" value="Genomic_DNA"/>
</dbReference>
<evidence type="ECO:0000313" key="2">
    <source>
        <dbReference type="Proteomes" id="UP001491552"/>
    </source>
</evidence>